<feature type="non-terminal residue" evidence="7">
    <location>
        <position position="87"/>
    </location>
</feature>
<dbReference type="GO" id="GO:0050185">
    <property type="term" value="F:phosphatidylinositol deacylase activity"/>
    <property type="evidence" value="ECO:0007669"/>
    <property type="project" value="TreeGrafter"/>
</dbReference>
<dbReference type="GO" id="GO:0005783">
    <property type="term" value="C:endoplasmic reticulum"/>
    <property type="evidence" value="ECO:0007669"/>
    <property type="project" value="TreeGrafter"/>
</dbReference>
<dbReference type="InterPro" id="IPR012908">
    <property type="entry name" value="PGAP1-ab_dom-like"/>
</dbReference>
<dbReference type="EMBL" id="KK118157">
    <property type="protein sequence ID" value="KFM72364.1"/>
    <property type="molecule type" value="Genomic_DNA"/>
</dbReference>
<evidence type="ECO:0000256" key="4">
    <source>
        <dbReference type="ARBA" id="ARBA00022989"/>
    </source>
</evidence>
<evidence type="ECO:0000256" key="2">
    <source>
        <dbReference type="ARBA" id="ARBA00022692"/>
    </source>
</evidence>
<dbReference type="OrthoDB" id="348976at2759"/>
<keyword evidence="5" id="KW-0472">Membrane</keyword>
<evidence type="ECO:0000313" key="8">
    <source>
        <dbReference type="Proteomes" id="UP000054359"/>
    </source>
</evidence>
<feature type="non-terminal residue" evidence="7">
    <location>
        <position position="1"/>
    </location>
</feature>
<sequence length="87" mass="10028">NLIDVHCLTPAIPGVWVSTDHLAIVWCKQLVLTICRSFYDFYNERNKRINVSESETEMILGHHYVSRYAGTHISQVPYIPFTTFPSS</sequence>
<dbReference type="Proteomes" id="UP000054359">
    <property type="component" value="Unassembled WGS sequence"/>
</dbReference>
<evidence type="ECO:0000256" key="5">
    <source>
        <dbReference type="ARBA" id="ARBA00023136"/>
    </source>
</evidence>
<keyword evidence="8" id="KW-1185">Reference proteome</keyword>
<dbReference type="GO" id="GO:0006505">
    <property type="term" value="P:GPI anchor metabolic process"/>
    <property type="evidence" value="ECO:0007669"/>
    <property type="project" value="TreeGrafter"/>
</dbReference>
<name>A0A087U4S5_STEMI</name>
<comment type="subcellular location">
    <subcellularLocation>
        <location evidence="1">Endomembrane system</location>
    </subcellularLocation>
</comment>
<evidence type="ECO:0000256" key="1">
    <source>
        <dbReference type="ARBA" id="ARBA00004308"/>
    </source>
</evidence>
<dbReference type="GO" id="GO:0006888">
    <property type="term" value="P:endoplasmic reticulum to Golgi vesicle-mediated transport"/>
    <property type="evidence" value="ECO:0007669"/>
    <property type="project" value="TreeGrafter"/>
</dbReference>
<keyword evidence="2" id="KW-0812">Transmembrane</keyword>
<feature type="domain" description="GPI inositol-deacylase PGAP1-like alpha/beta" evidence="6">
    <location>
        <begin position="5"/>
        <end position="39"/>
    </location>
</feature>
<dbReference type="STRING" id="407821.A0A087U4S5"/>
<evidence type="ECO:0000313" key="7">
    <source>
        <dbReference type="EMBL" id="KFM72364.1"/>
    </source>
</evidence>
<keyword evidence="3" id="KW-0378">Hydrolase</keyword>
<evidence type="ECO:0000256" key="3">
    <source>
        <dbReference type="ARBA" id="ARBA00022801"/>
    </source>
</evidence>
<protein>
    <submittedName>
        <fullName evidence="7">GPI inositol-deacylase</fullName>
    </submittedName>
</protein>
<dbReference type="PANTHER" id="PTHR15495">
    <property type="entry name" value="NEGATIVE REGULATOR OF VESICLE FORMATION-RELATED"/>
    <property type="match status" value="1"/>
</dbReference>
<dbReference type="Pfam" id="PF07819">
    <property type="entry name" value="PGAP1"/>
    <property type="match status" value="1"/>
</dbReference>
<accession>A0A087U4S5</accession>
<reference evidence="7 8" key="1">
    <citation type="submission" date="2013-11" db="EMBL/GenBank/DDBJ databases">
        <title>Genome sequencing of Stegodyphus mimosarum.</title>
        <authorList>
            <person name="Bechsgaard J."/>
        </authorList>
    </citation>
    <scope>NUCLEOTIDE SEQUENCE [LARGE SCALE GENOMIC DNA]</scope>
</reference>
<dbReference type="PANTHER" id="PTHR15495:SF7">
    <property type="entry name" value="GPI INOSITOL-DEACYLASE"/>
    <property type="match status" value="1"/>
</dbReference>
<dbReference type="InterPro" id="IPR039529">
    <property type="entry name" value="PGAP1/BST1"/>
</dbReference>
<proteinExistence type="predicted"/>
<evidence type="ECO:0000259" key="6">
    <source>
        <dbReference type="Pfam" id="PF07819"/>
    </source>
</evidence>
<gene>
    <name evidence="7" type="ORF">X975_03767</name>
</gene>
<dbReference type="GO" id="GO:0016020">
    <property type="term" value="C:membrane"/>
    <property type="evidence" value="ECO:0007669"/>
    <property type="project" value="GOC"/>
</dbReference>
<organism evidence="7 8">
    <name type="scientific">Stegodyphus mimosarum</name>
    <name type="common">African social velvet spider</name>
    <dbReference type="NCBI Taxonomy" id="407821"/>
    <lineage>
        <taxon>Eukaryota</taxon>
        <taxon>Metazoa</taxon>
        <taxon>Ecdysozoa</taxon>
        <taxon>Arthropoda</taxon>
        <taxon>Chelicerata</taxon>
        <taxon>Arachnida</taxon>
        <taxon>Araneae</taxon>
        <taxon>Araneomorphae</taxon>
        <taxon>Entelegynae</taxon>
        <taxon>Eresoidea</taxon>
        <taxon>Eresidae</taxon>
        <taxon>Stegodyphus</taxon>
    </lineage>
</organism>
<dbReference type="AlphaFoldDB" id="A0A087U4S5"/>
<keyword evidence="4" id="KW-1133">Transmembrane helix</keyword>